<gene>
    <name evidence="2" type="ORF">ACFPOH_10260</name>
</gene>
<dbReference type="InterPro" id="IPR008948">
    <property type="entry name" value="L-Aspartase-like"/>
</dbReference>
<evidence type="ECO:0000313" key="2">
    <source>
        <dbReference type="EMBL" id="MFC5542148.1"/>
    </source>
</evidence>
<dbReference type="Gene3D" id="1.10.275.10">
    <property type="entry name" value="Fumarase/aspartase (N-terminal domain)"/>
    <property type="match status" value="1"/>
</dbReference>
<dbReference type="Proteomes" id="UP001595978">
    <property type="component" value="Unassembled WGS sequence"/>
</dbReference>
<dbReference type="RefSeq" id="WP_342469142.1">
    <property type="nucleotide sequence ID" value="NZ_JBHSNQ010000082.1"/>
</dbReference>
<dbReference type="Gene3D" id="1.20.200.10">
    <property type="entry name" value="Fumarase/aspartase (Central domain)"/>
    <property type="match status" value="1"/>
</dbReference>
<comment type="caution">
    <text evidence="2">The sequence shown here is derived from an EMBL/GenBank/DDBJ whole genome shotgun (WGS) entry which is preliminary data.</text>
</comment>
<dbReference type="InterPro" id="IPR024083">
    <property type="entry name" value="Fumarase/histidase_N"/>
</dbReference>
<keyword evidence="3" id="KW-1185">Reference proteome</keyword>
<dbReference type="CDD" id="cd00332">
    <property type="entry name" value="PAL-HAL"/>
    <property type="match status" value="1"/>
</dbReference>
<sequence>MYKTLVLDGKSLTIEEIVQVARNERKVAISDEALEKLKKGRKMVQQWIDNDAPVYGLNRGVGLNKDRLVEKERFSQYNRNLLLSHSIGVGPETTIEDVRAAMLARLNTLLVGCTGIQPEIAQMYETFLNCGITPVIPSRGTVGAADIGILSHIGLAMIGEGEVYYKGNRVPVMEAFKEEKLSPMILGPKDGLAIVSSNAYSAGMAAILLQDLDDFIEMADAIYSLSLEGLDGNLDPLDESVLKFRPFNGQMKSADRVRKFLRNSYLWNRKEKTSIQDPLSFRGGFTVHGAALDSLEYVKGLLTIQLNSSDDNPCLIVEEERIVHTANFEVITLVFALEMVGLALTHVSRNSCFRTIKLANPAFTNLTRFLSPDEEQVIAFSTIQKTFSALDAEIRHLSNPVVSDYFPLAGDIEDHATNSALVIQKLRKMLDNLYYIVGIEAIHAAQAVDLRKGAKLGVGTGAVYEMIREQIPFLDKDRNLSIDIEWAYQLVKSKRLLKHIQKAIES</sequence>
<dbReference type="Pfam" id="PF00221">
    <property type="entry name" value="Lyase_aromatic"/>
    <property type="match status" value="1"/>
</dbReference>
<evidence type="ECO:0000313" key="3">
    <source>
        <dbReference type="Proteomes" id="UP001595978"/>
    </source>
</evidence>
<dbReference type="InterPro" id="IPR001106">
    <property type="entry name" value="Aromatic_Lyase"/>
</dbReference>
<proteinExistence type="predicted"/>
<keyword evidence="1" id="KW-0456">Lyase</keyword>
<dbReference type="SUPFAM" id="SSF48557">
    <property type="entry name" value="L-aspartase-like"/>
    <property type="match status" value="1"/>
</dbReference>
<protein>
    <submittedName>
        <fullName evidence="2">Aromatic amino acid ammonia-lyase</fullName>
    </submittedName>
</protein>
<evidence type="ECO:0000256" key="1">
    <source>
        <dbReference type="ARBA" id="ARBA00023239"/>
    </source>
</evidence>
<dbReference type="PANTHER" id="PTHR10362">
    <property type="entry name" value="HISTIDINE AMMONIA-LYASE"/>
    <property type="match status" value="1"/>
</dbReference>
<reference evidence="3" key="1">
    <citation type="journal article" date="2019" name="Int. J. Syst. Evol. Microbiol.">
        <title>The Global Catalogue of Microorganisms (GCM) 10K type strain sequencing project: providing services to taxonomists for standard genome sequencing and annotation.</title>
        <authorList>
            <consortium name="The Broad Institute Genomics Platform"/>
            <consortium name="The Broad Institute Genome Sequencing Center for Infectious Disease"/>
            <person name="Wu L."/>
            <person name="Ma J."/>
        </authorList>
    </citation>
    <scope>NUCLEOTIDE SEQUENCE [LARGE SCALE GENOMIC DNA]</scope>
    <source>
        <strain evidence="3">CCUG 56331</strain>
    </source>
</reference>
<name>A0ABW0RC57_9BACL</name>
<accession>A0ABW0RC57</accession>
<dbReference type="EMBL" id="JBHSNQ010000082">
    <property type="protein sequence ID" value="MFC5542148.1"/>
    <property type="molecule type" value="Genomic_DNA"/>
</dbReference>
<organism evidence="2 3">
    <name type="scientific">Ureibacillus suwonensis</name>
    <dbReference type="NCBI Taxonomy" id="313007"/>
    <lineage>
        <taxon>Bacteria</taxon>
        <taxon>Bacillati</taxon>
        <taxon>Bacillota</taxon>
        <taxon>Bacilli</taxon>
        <taxon>Bacillales</taxon>
        <taxon>Caryophanaceae</taxon>
        <taxon>Ureibacillus</taxon>
    </lineage>
</organism>